<dbReference type="Gene3D" id="3.30.559.10">
    <property type="entry name" value="Chloramphenicol acetyltransferase-like domain"/>
    <property type="match status" value="2"/>
</dbReference>
<evidence type="ECO:0000313" key="7">
    <source>
        <dbReference type="Proteomes" id="UP000215305"/>
    </source>
</evidence>
<keyword evidence="7" id="KW-1185">Reference proteome</keyword>
<dbReference type="GO" id="GO:0016491">
    <property type="term" value="F:oxidoreductase activity"/>
    <property type="evidence" value="ECO:0007669"/>
    <property type="project" value="UniProtKB-KW"/>
</dbReference>
<dbReference type="GeneID" id="38127572"/>
<dbReference type="GO" id="GO:0046872">
    <property type="term" value="F:metal ion binding"/>
    <property type="evidence" value="ECO:0007669"/>
    <property type="project" value="UniProtKB-KW"/>
</dbReference>
<dbReference type="InterPro" id="IPR008922">
    <property type="entry name" value="Di-copper_centre_dom_sf"/>
</dbReference>
<protein>
    <recommendedName>
        <fullName evidence="5">Tyrosinase copper-binding domain-containing protein</fullName>
    </recommendedName>
</protein>
<dbReference type="AlphaFoldDB" id="A0A397GN90"/>
<keyword evidence="4" id="KW-0732">Signal</keyword>
<dbReference type="Pfam" id="PF00264">
    <property type="entry name" value="Tyrosinase"/>
    <property type="match status" value="1"/>
</dbReference>
<feature type="chain" id="PRO_5017446210" description="Tyrosinase copper-binding domain-containing protein" evidence="4">
    <location>
        <begin position="24"/>
        <end position="868"/>
    </location>
</feature>
<accession>A0A397GN90</accession>
<reference evidence="6" key="1">
    <citation type="submission" date="2018-08" db="EMBL/GenBank/DDBJ databases">
        <title>Draft genome sequence of azole-resistant Aspergillus thermomutatus (Neosartorya pseudofischeri) strain HMR AF 39, isolated from a human nasal aspirate.</title>
        <authorList>
            <person name="Parent-Michaud M."/>
            <person name="Dufresne P.J."/>
            <person name="Fournier E."/>
            <person name="Martineau C."/>
            <person name="Moreira S."/>
            <person name="Perkins V."/>
            <person name="De Repentigny L."/>
            <person name="Dufresne S.F."/>
        </authorList>
    </citation>
    <scope>NUCLEOTIDE SEQUENCE [LARGE SCALE GENOMIC DNA]</scope>
    <source>
        <strain evidence="6">HMR AF 39</strain>
    </source>
</reference>
<evidence type="ECO:0000256" key="1">
    <source>
        <dbReference type="ARBA" id="ARBA00022723"/>
    </source>
</evidence>
<dbReference type="Gene3D" id="1.10.1280.10">
    <property type="entry name" value="Di-copper center containing domain from catechol oxidase"/>
    <property type="match status" value="1"/>
</dbReference>
<dbReference type="PROSITE" id="PS00497">
    <property type="entry name" value="TYROSINASE_1"/>
    <property type="match status" value="1"/>
</dbReference>
<keyword evidence="1" id="KW-0479">Metal-binding</keyword>
<dbReference type="SUPFAM" id="SSF52777">
    <property type="entry name" value="CoA-dependent acyltransferases"/>
    <property type="match status" value="1"/>
</dbReference>
<dbReference type="Pfam" id="PF02458">
    <property type="entry name" value="Transferase"/>
    <property type="match status" value="1"/>
</dbReference>
<dbReference type="OrthoDB" id="6132182at2759"/>
<dbReference type="SUPFAM" id="SSF48056">
    <property type="entry name" value="Di-copper centre-containing domain"/>
    <property type="match status" value="1"/>
</dbReference>
<feature type="signal peptide" evidence="4">
    <location>
        <begin position="1"/>
        <end position="23"/>
    </location>
</feature>
<keyword evidence="3" id="KW-0186">Copper</keyword>
<evidence type="ECO:0000256" key="4">
    <source>
        <dbReference type="SAM" id="SignalP"/>
    </source>
</evidence>
<dbReference type="PANTHER" id="PTHR11474">
    <property type="entry name" value="TYROSINASE FAMILY MEMBER"/>
    <property type="match status" value="1"/>
</dbReference>
<evidence type="ECO:0000313" key="6">
    <source>
        <dbReference type="EMBL" id="RHZ50994.1"/>
    </source>
</evidence>
<comment type="caution">
    <text evidence="6">The sequence shown here is derived from an EMBL/GenBank/DDBJ whole genome shotgun (WGS) entry which is preliminary data.</text>
</comment>
<dbReference type="Proteomes" id="UP000215305">
    <property type="component" value="Unassembled WGS sequence"/>
</dbReference>
<gene>
    <name evidence="6" type="ORF">CDV56_105598</name>
</gene>
<feature type="domain" description="Tyrosinase copper-binding" evidence="5">
    <location>
        <begin position="80"/>
        <end position="97"/>
    </location>
</feature>
<evidence type="ECO:0000256" key="3">
    <source>
        <dbReference type="ARBA" id="ARBA00023008"/>
    </source>
</evidence>
<keyword evidence="2" id="KW-0560">Oxidoreductase</keyword>
<name>A0A397GN90_ASPTH</name>
<dbReference type="InterPro" id="IPR023213">
    <property type="entry name" value="CAT-like_dom_sf"/>
</dbReference>
<evidence type="ECO:0000256" key="2">
    <source>
        <dbReference type="ARBA" id="ARBA00023002"/>
    </source>
</evidence>
<dbReference type="RefSeq" id="XP_026612896.1">
    <property type="nucleotide sequence ID" value="XM_026759217.1"/>
</dbReference>
<dbReference type="InterPro" id="IPR002227">
    <property type="entry name" value="Tyrosinase_Cu-bd"/>
</dbReference>
<dbReference type="PANTHER" id="PTHR11474:SF125">
    <property type="entry name" value="N-ACETYL-6-HYDROXYTRYPTOPHAN OXIDASE IVOB-RELATED"/>
    <property type="match status" value="1"/>
</dbReference>
<organism evidence="6 7">
    <name type="scientific">Aspergillus thermomutatus</name>
    <name type="common">Neosartorya pseudofischeri</name>
    <dbReference type="NCBI Taxonomy" id="41047"/>
    <lineage>
        <taxon>Eukaryota</taxon>
        <taxon>Fungi</taxon>
        <taxon>Dikarya</taxon>
        <taxon>Ascomycota</taxon>
        <taxon>Pezizomycotina</taxon>
        <taxon>Eurotiomycetes</taxon>
        <taxon>Eurotiomycetidae</taxon>
        <taxon>Eurotiales</taxon>
        <taxon>Aspergillaceae</taxon>
        <taxon>Aspergillus</taxon>
        <taxon>Aspergillus subgen. Fumigati</taxon>
    </lineage>
</organism>
<sequence length="868" mass="97086">MLCFWFLWLLVAWGQECTPDTRAIRREWGSLSRDERLDYINAVHCMREKPPILPTEQYPGVRHRMDDFAATHINYTLNIHLSGIFFGWHRRFVWLWEKAMREECGYQGYQPYWNWALSANNLSASPLFDGSDTSFSGDGDPLENPSPTMTLAPTNVTIPNGSGGGCVNTGPFAGMVLNLPDLDSAPGDVFPDNAFAYTPRCLTRNLNSFIAQSFTSQTDVDRLLSSPDIVSLQHNMDVSVWPELSEAGIMGPHAAAHMQLGRAMDDFWTAPQEPAFMLHHAMVDRVWTLWQAQDPENRQYALNGTSTIGNAPTTPDVDLDTQVTWGLLGGNRTLREVMSTEAYEFCYEYVDTSRPPGKEEPERVDALFVALGKHPTHQHSVFSLRHSDSAPSTRHTMTKHNHFESFELTPADYCFPMFYAGCTISFRLTRPESGVFILRAAVDRLTAHLPFLTGVVVPSVDKVGVMEVQPSPGDALASHTPTPLCTVQQLPHLRLPSESDSSHQKNVGAYDRNASLIMAPVQVAASPTHHPVVRFQINVLADGIVFALFVNHMVIDGTGIGTLLESLAACCNAAPYLPSDTACEATTRAYLATLEREPGKLPAQTGSVEAAASTGHEEVHDASLLDYNFFISAEKVHRLRQWIQKASAESEQPPVSEDDILTAVLWTCLSRFRFHPVRQGESGSACMLQRVVNARHRLNPQLPAHYLGNCFVMLNESLSTAELGPESQPKTEEEDFARQIAPVARLLRKRLNDVDDRFVRDYLSQFAKANDWANTSVHEPDVAVTSIRRLRVYEEDFGPVLGKVVEFEMLPYMNPEGVCTIKPRRGPRPAWEVGVTLGRQDMGRLRSDARFRWLVERESPLRIFEPVL</sequence>
<dbReference type="PRINTS" id="PR00092">
    <property type="entry name" value="TYROSINASE"/>
</dbReference>
<dbReference type="EMBL" id="NKHU02000153">
    <property type="protein sequence ID" value="RHZ50994.1"/>
    <property type="molecule type" value="Genomic_DNA"/>
</dbReference>
<dbReference type="InterPro" id="IPR050316">
    <property type="entry name" value="Tyrosinase/Hemocyanin"/>
</dbReference>
<evidence type="ECO:0000259" key="5">
    <source>
        <dbReference type="PROSITE" id="PS00497"/>
    </source>
</evidence>
<dbReference type="VEuPathDB" id="FungiDB:CDV56_105598"/>
<proteinExistence type="predicted"/>